<keyword evidence="6 15" id="KW-0863">Zinc-finger</keyword>
<dbReference type="InterPro" id="IPR015886">
    <property type="entry name" value="H2TH_FPG"/>
</dbReference>
<evidence type="ECO:0000259" key="16">
    <source>
        <dbReference type="PROSITE" id="PS51066"/>
    </source>
</evidence>
<feature type="domain" description="FPG-type" evidence="16">
    <location>
        <begin position="226"/>
        <end position="261"/>
    </location>
</feature>
<evidence type="ECO:0000256" key="15">
    <source>
        <dbReference type="PROSITE-ProRule" id="PRU00391"/>
    </source>
</evidence>
<dbReference type="GO" id="GO:0140078">
    <property type="term" value="F:class I DNA-(apurinic or apyrimidinic site) endonuclease activity"/>
    <property type="evidence" value="ECO:0007669"/>
    <property type="project" value="UniProtKB-EC"/>
</dbReference>
<organism evidence="18 19">
    <name type="scientific">Limimonas halophila</name>
    <dbReference type="NCBI Taxonomy" id="1082479"/>
    <lineage>
        <taxon>Bacteria</taxon>
        <taxon>Pseudomonadati</taxon>
        <taxon>Pseudomonadota</taxon>
        <taxon>Alphaproteobacteria</taxon>
        <taxon>Rhodospirillales</taxon>
        <taxon>Rhodovibrionaceae</taxon>
        <taxon>Limimonas</taxon>
    </lineage>
</organism>
<keyword evidence="7" id="KW-0378">Hydrolase</keyword>
<dbReference type="GO" id="GO:0008270">
    <property type="term" value="F:zinc ion binding"/>
    <property type="evidence" value="ECO:0007669"/>
    <property type="project" value="UniProtKB-KW"/>
</dbReference>
<dbReference type="AlphaFoldDB" id="A0A1G7LHW3"/>
<dbReference type="Pfam" id="PF06831">
    <property type="entry name" value="H2TH"/>
    <property type="match status" value="1"/>
</dbReference>
<keyword evidence="12" id="KW-0511">Multifunctional enzyme</keyword>
<dbReference type="GO" id="GO:0006284">
    <property type="term" value="P:base-excision repair"/>
    <property type="evidence" value="ECO:0007669"/>
    <property type="project" value="InterPro"/>
</dbReference>
<proteinExistence type="inferred from homology"/>
<dbReference type="PROSITE" id="PS51068">
    <property type="entry name" value="FPG_CAT"/>
    <property type="match status" value="1"/>
</dbReference>
<evidence type="ECO:0000256" key="9">
    <source>
        <dbReference type="ARBA" id="ARBA00023125"/>
    </source>
</evidence>
<keyword evidence="10" id="KW-0234">DNA repair</keyword>
<comment type="similarity">
    <text evidence="3">Belongs to the FPG family.</text>
</comment>
<dbReference type="Gene3D" id="1.10.8.50">
    <property type="match status" value="1"/>
</dbReference>
<dbReference type="PROSITE" id="PS01242">
    <property type="entry name" value="ZF_FPG_1"/>
    <property type="match status" value="1"/>
</dbReference>
<dbReference type="PANTHER" id="PTHR22993:SF9">
    <property type="entry name" value="FORMAMIDOPYRIMIDINE-DNA GLYCOSYLASE"/>
    <property type="match status" value="1"/>
</dbReference>
<dbReference type="InterPro" id="IPR035937">
    <property type="entry name" value="FPG_N"/>
</dbReference>
<dbReference type="GO" id="GO:0003684">
    <property type="term" value="F:damaged DNA binding"/>
    <property type="evidence" value="ECO:0007669"/>
    <property type="project" value="InterPro"/>
</dbReference>
<evidence type="ECO:0000256" key="5">
    <source>
        <dbReference type="ARBA" id="ARBA00022763"/>
    </source>
</evidence>
<sequence>MPELPDVEVIRRRIAEHGLEREIASVDLRDPERLRGARPADLDAALTGYRFTAATRHGKVLALKVSCGWNLIVHFGMTGALVLHADAGDEPDHTHLACTFADGGRLAYADLRRLGWLELTDDVPRYLKTQDIGPDALSFTREGLSAYLADKGGTIKSALMDQSRVAGIGNVYSDEILFGAGVRPDRKTADLDETEVERVFDALHAVLTDAVELDADPGRMTDGAWLLPHRDGDGVCPRCGGALTSLKVSGRTTHLCPRCQT</sequence>
<evidence type="ECO:0000256" key="6">
    <source>
        <dbReference type="ARBA" id="ARBA00022771"/>
    </source>
</evidence>
<comment type="catalytic activity">
    <reaction evidence="1">
        <text>Hydrolysis of DNA containing ring-opened 7-methylguanine residues, releasing 2,6-diamino-4-hydroxy-5-(N-methyl)formamidopyrimidine.</text>
        <dbReference type="EC" id="3.2.2.23"/>
    </reaction>
</comment>
<keyword evidence="11" id="KW-0456">Lyase</keyword>
<keyword evidence="13" id="KW-0326">Glycosidase</keyword>
<evidence type="ECO:0000256" key="14">
    <source>
        <dbReference type="ARBA" id="ARBA00044632"/>
    </source>
</evidence>
<keyword evidence="8" id="KW-0862">Zinc</keyword>
<keyword evidence="19" id="KW-1185">Reference proteome</keyword>
<name>A0A1G7LHW3_9PROT</name>
<evidence type="ECO:0000313" key="19">
    <source>
        <dbReference type="Proteomes" id="UP000199415"/>
    </source>
</evidence>
<dbReference type="SUPFAM" id="SSF57716">
    <property type="entry name" value="Glucocorticoid receptor-like (DNA-binding domain)"/>
    <property type="match status" value="1"/>
</dbReference>
<dbReference type="Gene3D" id="3.20.190.10">
    <property type="entry name" value="MutM-like, N-terminal"/>
    <property type="match status" value="1"/>
</dbReference>
<dbReference type="EMBL" id="FNCE01000001">
    <property type="protein sequence ID" value="SDF48934.1"/>
    <property type="molecule type" value="Genomic_DNA"/>
</dbReference>
<dbReference type="InterPro" id="IPR010663">
    <property type="entry name" value="Znf_FPG/IleRS"/>
</dbReference>
<dbReference type="CDD" id="cd08966">
    <property type="entry name" value="EcFpg-like_N"/>
    <property type="match status" value="1"/>
</dbReference>
<dbReference type="Proteomes" id="UP000199415">
    <property type="component" value="Unassembled WGS sequence"/>
</dbReference>
<dbReference type="SMART" id="SM00898">
    <property type="entry name" value="Fapy_DNA_glyco"/>
    <property type="match status" value="1"/>
</dbReference>
<accession>A0A1G7LHW3</accession>
<keyword evidence="4" id="KW-0479">Metal-binding</keyword>
<evidence type="ECO:0000256" key="1">
    <source>
        <dbReference type="ARBA" id="ARBA00001668"/>
    </source>
</evidence>
<comment type="cofactor">
    <cofactor evidence="2">
        <name>Zn(2+)</name>
        <dbReference type="ChEBI" id="CHEBI:29105"/>
    </cofactor>
</comment>
<keyword evidence="5" id="KW-0227">DNA damage</keyword>
<dbReference type="InterPro" id="IPR000214">
    <property type="entry name" value="Znf_DNA_glyclase/AP_lyase"/>
</dbReference>
<feature type="domain" description="Formamidopyrimidine-DNA glycosylase catalytic" evidence="17">
    <location>
        <begin position="2"/>
        <end position="115"/>
    </location>
</feature>
<dbReference type="SMART" id="SM01232">
    <property type="entry name" value="H2TH"/>
    <property type="match status" value="1"/>
</dbReference>
<dbReference type="Pfam" id="PF01149">
    <property type="entry name" value="Fapy_DNA_glyco"/>
    <property type="match status" value="1"/>
</dbReference>
<reference evidence="18 19" key="1">
    <citation type="submission" date="2016-10" db="EMBL/GenBank/DDBJ databases">
        <authorList>
            <person name="de Groot N.N."/>
        </authorList>
    </citation>
    <scope>NUCLEOTIDE SEQUENCE [LARGE SCALE GENOMIC DNA]</scope>
    <source>
        <strain evidence="18 19">DSM 25584</strain>
    </source>
</reference>
<evidence type="ECO:0000256" key="4">
    <source>
        <dbReference type="ARBA" id="ARBA00022723"/>
    </source>
</evidence>
<evidence type="ECO:0000256" key="7">
    <source>
        <dbReference type="ARBA" id="ARBA00022801"/>
    </source>
</evidence>
<evidence type="ECO:0000256" key="3">
    <source>
        <dbReference type="ARBA" id="ARBA00009409"/>
    </source>
</evidence>
<evidence type="ECO:0000256" key="12">
    <source>
        <dbReference type="ARBA" id="ARBA00023268"/>
    </source>
</evidence>
<dbReference type="SUPFAM" id="SSF81624">
    <property type="entry name" value="N-terminal domain of MutM-like DNA repair proteins"/>
    <property type="match status" value="1"/>
</dbReference>
<evidence type="ECO:0000259" key="17">
    <source>
        <dbReference type="PROSITE" id="PS51068"/>
    </source>
</evidence>
<dbReference type="Pfam" id="PF06827">
    <property type="entry name" value="zf-FPG_IleRS"/>
    <property type="match status" value="1"/>
</dbReference>
<evidence type="ECO:0000256" key="13">
    <source>
        <dbReference type="ARBA" id="ARBA00023295"/>
    </source>
</evidence>
<dbReference type="PROSITE" id="PS51066">
    <property type="entry name" value="ZF_FPG_2"/>
    <property type="match status" value="1"/>
</dbReference>
<dbReference type="STRING" id="1082479.SAMN05216241_101251"/>
<dbReference type="InterPro" id="IPR015887">
    <property type="entry name" value="DNA_glyclase_Znf_dom_DNA_BS"/>
</dbReference>
<dbReference type="InterPro" id="IPR012319">
    <property type="entry name" value="FPG_cat"/>
</dbReference>
<keyword evidence="9" id="KW-0238">DNA-binding</keyword>
<dbReference type="SUPFAM" id="SSF46946">
    <property type="entry name" value="S13-like H2TH domain"/>
    <property type="match status" value="1"/>
</dbReference>
<protein>
    <submittedName>
        <fullName evidence="18">Formamidopyrimidine-DNA glycosylase</fullName>
    </submittedName>
</protein>
<dbReference type="RefSeq" id="WP_176758458.1">
    <property type="nucleotide sequence ID" value="NZ_FNCE01000001.1"/>
</dbReference>
<dbReference type="InterPro" id="IPR010979">
    <property type="entry name" value="Ribosomal_uS13-like_H2TH"/>
</dbReference>
<evidence type="ECO:0000256" key="11">
    <source>
        <dbReference type="ARBA" id="ARBA00023239"/>
    </source>
</evidence>
<comment type="catalytic activity">
    <reaction evidence="14">
        <text>2'-deoxyribonucleotide-(2'-deoxyribose 5'-phosphate)-2'-deoxyribonucleotide-DNA = a 3'-end 2'-deoxyribonucleotide-(2,3-dehydro-2,3-deoxyribose 5'-phosphate)-DNA + a 5'-end 5'-phospho-2'-deoxyribonucleoside-DNA + H(+)</text>
        <dbReference type="Rhea" id="RHEA:66592"/>
        <dbReference type="Rhea" id="RHEA-COMP:13180"/>
        <dbReference type="Rhea" id="RHEA-COMP:16897"/>
        <dbReference type="Rhea" id="RHEA-COMP:17067"/>
        <dbReference type="ChEBI" id="CHEBI:15378"/>
        <dbReference type="ChEBI" id="CHEBI:136412"/>
        <dbReference type="ChEBI" id="CHEBI:157695"/>
        <dbReference type="ChEBI" id="CHEBI:167181"/>
        <dbReference type="EC" id="4.2.99.18"/>
    </reaction>
</comment>
<gene>
    <name evidence="18" type="ORF">SAMN05216241_101251</name>
</gene>
<evidence type="ECO:0000313" key="18">
    <source>
        <dbReference type="EMBL" id="SDF48934.1"/>
    </source>
</evidence>
<dbReference type="PANTHER" id="PTHR22993">
    <property type="entry name" value="FORMAMIDOPYRIMIDINE-DNA GLYCOSYLASE"/>
    <property type="match status" value="1"/>
</dbReference>
<evidence type="ECO:0000256" key="8">
    <source>
        <dbReference type="ARBA" id="ARBA00022833"/>
    </source>
</evidence>
<evidence type="ECO:0000256" key="10">
    <source>
        <dbReference type="ARBA" id="ARBA00023204"/>
    </source>
</evidence>
<evidence type="ECO:0000256" key="2">
    <source>
        <dbReference type="ARBA" id="ARBA00001947"/>
    </source>
</evidence>
<dbReference type="GO" id="GO:0008534">
    <property type="term" value="F:oxidized purine nucleobase lesion DNA N-glycosylase activity"/>
    <property type="evidence" value="ECO:0007669"/>
    <property type="project" value="UniProtKB-EC"/>
</dbReference>